<comment type="catalytic activity">
    <reaction evidence="10">
        <text>ATP + H2O = ADP + phosphate + H(+)</text>
        <dbReference type="Rhea" id="RHEA:13065"/>
        <dbReference type="ChEBI" id="CHEBI:15377"/>
        <dbReference type="ChEBI" id="CHEBI:15378"/>
        <dbReference type="ChEBI" id="CHEBI:30616"/>
        <dbReference type="ChEBI" id="CHEBI:43474"/>
        <dbReference type="ChEBI" id="CHEBI:456216"/>
        <dbReference type="EC" id="5.6.2.4"/>
    </reaction>
</comment>
<dbReference type="EMBL" id="SZPT01000005">
    <property type="protein sequence ID" value="TKI46244.1"/>
    <property type="molecule type" value="Genomic_DNA"/>
</dbReference>
<evidence type="ECO:0000313" key="13">
    <source>
        <dbReference type="EMBL" id="TKI46244.1"/>
    </source>
</evidence>
<accession>A0ABY2SVZ3</accession>
<evidence type="ECO:0000256" key="6">
    <source>
        <dbReference type="ARBA" id="ARBA00023125"/>
    </source>
</evidence>
<keyword evidence="3 11" id="KW-0378">Hydrolase</keyword>
<evidence type="ECO:0000256" key="2">
    <source>
        <dbReference type="ARBA" id="ARBA00022741"/>
    </source>
</evidence>
<dbReference type="PANTHER" id="PTHR11070:SF2">
    <property type="entry name" value="ATP-DEPENDENT DNA HELICASE SRS2"/>
    <property type="match status" value="1"/>
</dbReference>
<comment type="caution">
    <text evidence="13">The sequence shown here is derived from an EMBL/GenBank/DDBJ whole genome shotgun (WGS) entry which is preliminary data.</text>
</comment>
<dbReference type="Gene3D" id="3.40.50.300">
    <property type="entry name" value="P-loop containing nucleotide triphosphate hydrolases"/>
    <property type="match status" value="2"/>
</dbReference>
<evidence type="ECO:0000256" key="1">
    <source>
        <dbReference type="ARBA" id="ARBA00009922"/>
    </source>
</evidence>
<dbReference type="InterPro" id="IPR000212">
    <property type="entry name" value="DNA_helicase_UvrD/REP"/>
</dbReference>
<name>A0ABY2SVZ3_9BACI</name>
<evidence type="ECO:0000313" key="14">
    <source>
        <dbReference type="Proteomes" id="UP000308330"/>
    </source>
</evidence>
<gene>
    <name evidence="13" type="ORF">FC748_18130</name>
</gene>
<evidence type="ECO:0000256" key="5">
    <source>
        <dbReference type="ARBA" id="ARBA00022840"/>
    </source>
</evidence>
<dbReference type="RefSeq" id="WP_108031021.1">
    <property type="nucleotide sequence ID" value="NZ_PYUE01000008.1"/>
</dbReference>
<protein>
    <recommendedName>
        <fullName evidence="9">DNA 3'-5' helicase</fullName>
        <ecNumber evidence="9">5.6.2.4</ecNumber>
    </recommendedName>
</protein>
<dbReference type="PANTHER" id="PTHR11070">
    <property type="entry name" value="UVRD / RECB / PCRA DNA HELICASE FAMILY MEMBER"/>
    <property type="match status" value="1"/>
</dbReference>
<dbReference type="EC" id="5.6.2.4" evidence="9"/>
<dbReference type="InterPro" id="IPR014016">
    <property type="entry name" value="UvrD-like_ATP-bd"/>
</dbReference>
<keyword evidence="14" id="KW-1185">Reference proteome</keyword>
<dbReference type="InterPro" id="IPR014017">
    <property type="entry name" value="DNA_helicase_UvrD-like_C"/>
</dbReference>
<evidence type="ECO:0000256" key="9">
    <source>
        <dbReference type="ARBA" id="ARBA00034808"/>
    </source>
</evidence>
<dbReference type="GO" id="GO:0004386">
    <property type="term" value="F:helicase activity"/>
    <property type="evidence" value="ECO:0007669"/>
    <property type="project" value="UniProtKB-KW"/>
</dbReference>
<keyword evidence="4 11" id="KW-0347">Helicase</keyword>
<keyword evidence="5 11" id="KW-0067">ATP-binding</keyword>
<dbReference type="PROSITE" id="PS51198">
    <property type="entry name" value="UVRD_HELICASE_ATP_BIND"/>
    <property type="match status" value="1"/>
</dbReference>
<dbReference type="Pfam" id="PF00580">
    <property type="entry name" value="UvrD-helicase"/>
    <property type="match status" value="1"/>
</dbReference>
<proteinExistence type="inferred from homology"/>
<evidence type="ECO:0000256" key="4">
    <source>
        <dbReference type="ARBA" id="ARBA00022806"/>
    </source>
</evidence>
<dbReference type="InterPro" id="IPR027417">
    <property type="entry name" value="P-loop_NTPase"/>
</dbReference>
<dbReference type="Proteomes" id="UP000308330">
    <property type="component" value="Unassembled WGS sequence"/>
</dbReference>
<keyword evidence="7" id="KW-0413">Isomerase</keyword>
<evidence type="ECO:0000256" key="10">
    <source>
        <dbReference type="ARBA" id="ARBA00048988"/>
    </source>
</evidence>
<dbReference type="InterPro" id="IPR013986">
    <property type="entry name" value="DExx_box_DNA_helicase_dom_sf"/>
</dbReference>
<feature type="binding site" evidence="11">
    <location>
        <begin position="26"/>
        <end position="33"/>
    </location>
    <ligand>
        <name>ATP</name>
        <dbReference type="ChEBI" id="CHEBI:30616"/>
    </ligand>
</feature>
<sequence length="470" mass="53438">MSDEIKFTKEQQDAINHNGNQLLVKGIAGSGKTLVLLKSAIDLAIKNSSEKVGVFSFSKSLSAAAEAMLKKHKLKNLNITTFHQWAANAYRKTYGHHPTYANEYYLMNVAMREMKVLYPKHRFFKDDTFNKFLQEEIKWLKGRNIQSNAEYLATSRKGRGSKIRLSESDRTVIYGLYSLYEVKKDGAYDYEDTALQLIKDQHKIVDAVKYDHVIIDEAQDFNKVTMQLLVGIAQQSCRIGADIGQKIFPTTFTWKETGLDFRGNRVKTLQQSFRSTKQIIELARSIQSNDEITKDEEFTLPIVPTVSGPIPQVYVCKTQKAQDEAIIELLKTIVQSDSKGSIGVIVRNWDSATRLERKLLAKGIPFTEIGDTRKLKRDFDVAQGLHTEPGIKFTTFYTSKGLEFKYVVVVDLVNPSSSELLGEEFDWDLERRLLYVGMTRAKVALSICTYDEKAKLLSELDSNLYSKVSL</sequence>
<evidence type="ECO:0000256" key="11">
    <source>
        <dbReference type="PROSITE-ProRule" id="PRU00560"/>
    </source>
</evidence>
<comment type="catalytic activity">
    <reaction evidence="8">
        <text>Couples ATP hydrolysis with the unwinding of duplex DNA by translocating in the 3'-5' direction.</text>
        <dbReference type="EC" id="5.6.2.4"/>
    </reaction>
</comment>
<organism evidence="13 14">
    <name type="scientific">Lysinibacillus tabacifolii</name>
    <dbReference type="NCBI Taxonomy" id="1173107"/>
    <lineage>
        <taxon>Bacteria</taxon>
        <taxon>Bacillati</taxon>
        <taxon>Bacillota</taxon>
        <taxon>Bacilli</taxon>
        <taxon>Bacillales</taxon>
        <taxon>Bacillaceae</taxon>
        <taxon>Lysinibacillus</taxon>
    </lineage>
</organism>
<keyword evidence="2 11" id="KW-0547">Nucleotide-binding</keyword>
<evidence type="ECO:0000256" key="7">
    <source>
        <dbReference type="ARBA" id="ARBA00023235"/>
    </source>
</evidence>
<dbReference type="Gene3D" id="1.10.10.160">
    <property type="match status" value="1"/>
</dbReference>
<evidence type="ECO:0000259" key="12">
    <source>
        <dbReference type="PROSITE" id="PS51198"/>
    </source>
</evidence>
<comment type="similarity">
    <text evidence="1">Belongs to the helicase family. UvrD subfamily.</text>
</comment>
<evidence type="ECO:0000256" key="3">
    <source>
        <dbReference type="ARBA" id="ARBA00022801"/>
    </source>
</evidence>
<feature type="domain" description="UvrD-like helicase ATP-binding" evidence="12">
    <location>
        <begin position="5"/>
        <end position="289"/>
    </location>
</feature>
<evidence type="ECO:0000256" key="8">
    <source>
        <dbReference type="ARBA" id="ARBA00034617"/>
    </source>
</evidence>
<reference evidence="13 14" key="1">
    <citation type="submission" date="2019-04" db="EMBL/GenBank/DDBJ databases">
        <title>Lysinibacillus genome sequencing.</title>
        <authorList>
            <person name="Dunlap C."/>
        </authorList>
    </citation>
    <scope>NUCLEOTIDE SEQUENCE [LARGE SCALE GENOMIC DNA]</scope>
    <source>
        <strain evidence="13 14">KCTC 33042</strain>
    </source>
</reference>
<dbReference type="SUPFAM" id="SSF52540">
    <property type="entry name" value="P-loop containing nucleoside triphosphate hydrolases"/>
    <property type="match status" value="1"/>
</dbReference>
<keyword evidence="6" id="KW-0238">DNA-binding</keyword>
<dbReference type="Pfam" id="PF13361">
    <property type="entry name" value="UvrD_C"/>
    <property type="match status" value="2"/>
</dbReference>